<dbReference type="InterPro" id="IPR011333">
    <property type="entry name" value="SKP1/BTB/POZ_sf"/>
</dbReference>
<protein>
    <recommendedName>
        <fullName evidence="2">BTB domain-containing protein</fullName>
    </recommendedName>
</protein>
<keyword evidence="4" id="KW-1185">Reference proteome</keyword>
<feature type="region of interest" description="Disordered" evidence="1">
    <location>
        <begin position="204"/>
        <end position="282"/>
    </location>
</feature>
<evidence type="ECO:0000313" key="4">
    <source>
        <dbReference type="Proteomes" id="UP001465976"/>
    </source>
</evidence>
<dbReference type="EMBL" id="JBAHYK010000958">
    <property type="protein sequence ID" value="KAL0570306.1"/>
    <property type="molecule type" value="Genomic_DNA"/>
</dbReference>
<name>A0ABR3F4Y5_9AGAR</name>
<dbReference type="SMART" id="SM00225">
    <property type="entry name" value="BTB"/>
    <property type="match status" value="1"/>
</dbReference>
<feature type="compositionally biased region" description="Low complexity" evidence="1">
    <location>
        <begin position="248"/>
        <end position="259"/>
    </location>
</feature>
<evidence type="ECO:0000313" key="3">
    <source>
        <dbReference type="EMBL" id="KAL0570306.1"/>
    </source>
</evidence>
<dbReference type="PROSITE" id="PS50097">
    <property type="entry name" value="BTB"/>
    <property type="match status" value="1"/>
</dbReference>
<feature type="domain" description="BTB" evidence="2">
    <location>
        <begin position="17"/>
        <end position="84"/>
    </location>
</feature>
<proteinExistence type="predicted"/>
<comment type="caution">
    <text evidence="3">The sequence shown here is derived from an EMBL/GenBank/DDBJ whole genome shotgun (WGS) entry which is preliminary data.</text>
</comment>
<evidence type="ECO:0000256" key="1">
    <source>
        <dbReference type="SAM" id="MobiDB-lite"/>
    </source>
</evidence>
<sequence>MQSPDFEKHPKYRFEDSNVSFIVEDRVRFDFHRHFLQRDSQFFKRMLSGRPNAPDGTYYVPDSKIHQFESLLDFFYDGMYFISPIAIPIEYWIDLLSVSTDFEFPRVRQHAIAAIDLCQSSDTSNIIEPARMIQIANLYGVEKWLKPAHSALAERDEMVSAIEAEMIGMAGLLVIMTTRELRFQEIIQRMSIQKDSVEREGLHQLDLESSGTPVVASPDNADGMNVPIPPSEVTFPHANTRPSSLFVPSQSQSLELSPQPSSPPVTLPDHSAFPPPEATPSLVCPIASSHVRDGDSCSDAEANIREDMKEESDEDLPSGSSEITLGEGQSGEYELEPQEAVVCTNTTQAPHGFTSVAEDTAPLECLDQREMDGKSKKLSGELASKINVYRGFICELQGHGTKGIRTQCNKCGKSTAGKGPCRSKLRLLEIGEEFRQKACITVGDSIVDVLDATSHDYQLDDRMLTDLIEVWRSEGREVAALIQGMKESFGMVV</sequence>
<dbReference type="Gene3D" id="3.30.710.10">
    <property type="entry name" value="Potassium Channel Kv1.1, Chain A"/>
    <property type="match status" value="1"/>
</dbReference>
<gene>
    <name evidence="3" type="ORF">V5O48_011657</name>
</gene>
<dbReference type="InterPro" id="IPR000210">
    <property type="entry name" value="BTB/POZ_dom"/>
</dbReference>
<accession>A0ABR3F4Y5</accession>
<dbReference type="Pfam" id="PF00651">
    <property type="entry name" value="BTB"/>
    <property type="match status" value="1"/>
</dbReference>
<reference evidence="3 4" key="1">
    <citation type="submission" date="2024-02" db="EMBL/GenBank/DDBJ databases">
        <title>A draft genome for the cacao thread blight pathogen Marasmius crinis-equi.</title>
        <authorList>
            <person name="Cohen S.P."/>
            <person name="Baruah I.K."/>
            <person name="Amoako-Attah I."/>
            <person name="Bukari Y."/>
            <person name="Meinhardt L.W."/>
            <person name="Bailey B.A."/>
        </authorList>
    </citation>
    <scope>NUCLEOTIDE SEQUENCE [LARGE SCALE GENOMIC DNA]</scope>
    <source>
        <strain evidence="3 4">GH-76</strain>
    </source>
</reference>
<organism evidence="3 4">
    <name type="scientific">Marasmius crinis-equi</name>
    <dbReference type="NCBI Taxonomy" id="585013"/>
    <lineage>
        <taxon>Eukaryota</taxon>
        <taxon>Fungi</taxon>
        <taxon>Dikarya</taxon>
        <taxon>Basidiomycota</taxon>
        <taxon>Agaricomycotina</taxon>
        <taxon>Agaricomycetes</taxon>
        <taxon>Agaricomycetidae</taxon>
        <taxon>Agaricales</taxon>
        <taxon>Marasmiineae</taxon>
        <taxon>Marasmiaceae</taxon>
        <taxon>Marasmius</taxon>
    </lineage>
</organism>
<feature type="region of interest" description="Disordered" evidence="1">
    <location>
        <begin position="307"/>
        <end position="335"/>
    </location>
</feature>
<dbReference type="SUPFAM" id="SSF54695">
    <property type="entry name" value="POZ domain"/>
    <property type="match status" value="1"/>
</dbReference>
<evidence type="ECO:0000259" key="2">
    <source>
        <dbReference type="PROSITE" id="PS50097"/>
    </source>
</evidence>
<dbReference type="Proteomes" id="UP001465976">
    <property type="component" value="Unassembled WGS sequence"/>
</dbReference>